<proteinExistence type="predicted"/>
<evidence type="ECO:0000313" key="2">
    <source>
        <dbReference type="EMBL" id="NJC21156.1"/>
    </source>
</evidence>
<dbReference type="EMBL" id="JAATJL010000001">
    <property type="protein sequence ID" value="NJC21156.1"/>
    <property type="molecule type" value="Genomic_DNA"/>
</dbReference>
<sequence length="89" mass="9671">MARVGTRTLPSTARVSRTVARGRGSVALILHCAGRAPHSARGSPAVERALRTGHEQKERFQRPVDGEAMRQRIAETPVMARPAMSELIS</sequence>
<dbReference type="Proteomes" id="UP000547458">
    <property type="component" value="Unassembled WGS sequence"/>
</dbReference>
<protein>
    <submittedName>
        <fullName evidence="2">Uncharacterized protein</fullName>
    </submittedName>
</protein>
<comment type="caution">
    <text evidence="2">The sequence shown here is derived from an EMBL/GenBank/DDBJ whole genome shotgun (WGS) entry which is preliminary data.</text>
</comment>
<keyword evidence="3" id="KW-1185">Reference proteome</keyword>
<evidence type="ECO:0000256" key="1">
    <source>
        <dbReference type="SAM" id="MobiDB-lite"/>
    </source>
</evidence>
<reference evidence="2 3" key="1">
    <citation type="submission" date="2020-03" db="EMBL/GenBank/DDBJ databases">
        <title>Sequencing the genomes of 1000 actinobacteria strains.</title>
        <authorList>
            <person name="Klenk H.-P."/>
        </authorList>
    </citation>
    <scope>NUCLEOTIDE SEQUENCE [LARGE SCALE GENOMIC DNA]</scope>
    <source>
        <strain evidence="2 3">DSM 16403</strain>
    </source>
</reference>
<gene>
    <name evidence="2" type="ORF">BJ994_000232</name>
</gene>
<feature type="compositionally biased region" description="Basic and acidic residues" evidence="1">
    <location>
        <begin position="64"/>
        <end position="73"/>
    </location>
</feature>
<accession>A0A846RPX2</accession>
<evidence type="ECO:0000313" key="3">
    <source>
        <dbReference type="Proteomes" id="UP000547458"/>
    </source>
</evidence>
<dbReference type="AlphaFoldDB" id="A0A846RPX2"/>
<feature type="region of interest" description="Disordered" evidence="1">
    <location>
        <begin position="64"/>
        <end position="89"/>
    </location>
</feature>
<organism evidence="2 3">
    <name type="scientific">Arthrobacter pigmenti</name>
    <dbReference type="NCBI Taxonomy" id="271432"/>
    <lineage>
        <taxon>Bacteria</taxon>
        <taxon>Bacillati</taxon>
        <taxon>Actinomycetota</taxon>
        <taxon>Actinomycetes</taxon>
        <taxon>Micrococcales</taxon>
        <taxon>Micrococcaceae</taxon>
        <taxon>Arthrobacter</taxon>
    </lineage>
</organism>
<name>A0A846RPX2_9MICC</name>